<dbReference type="EMBL" id="LGRX02025638">
    <property type="protein sequence ID" value="KAK3252100.1"/>
    <property type="molecule type" value="Genomic_DNA"/>
</dbReference>
<evidence type="ECO:0000313" key="3">
    <source>
        <dbReference type="Proteomes" id="UP001190700"/>
    </source>
</evidence>
<dbReference type="PANTHER" id="PTHR31424:SF3">
    <property type="entry name" value="RING-TYPE DOMAIN-CONTAINING PROTEIN"/>
    <property type="match status" value="1"/>
</dbReference>
<evidence type="ECO:0000256" key="1">
    <source>
        <dbReference type="SAM" id="MobiDB-lite"/>
    </source>
</evidence>
<dbReference type="AlphaFoldDB" id="A0AAE0F6F4"/>
<comment type="caution">
    <text evidence="2">The sequence shown here is derived from an EMBL/GenBank/DDBJ whole genome shotgun (WGS) entry which is preliminary data.</text>
</comment>
<feature type="compositionally biased region" description="Basic residues" evidence="1">
    <location>
        <begin position="280"/>
        <end position="294"/>
    </location>
</feature>
<keyword evidence="3" id="KW-1185">Reference proteome</keyword>
<proteinExistence type="predicted"/>
<dbReference type="Proteomes" id="UP001190700">
    <property type="component" value="Unassembled WGS sequence"/>
</dbReference>
<feature type="region of interest" description="Disordered" evidence="1">
    <location>
        <begin position="280"/>
        <end position="302"/>
    </location>
</feature>
<accession>A0AAE0F6F4</accession>
<organism evidence="2 3">
    <name type="scientific">Cymbomonas tetramitiformis</name>
    <dbReference type="NCBI Taxonomy" id="36881"/>
    <lineage>
        <taxon>Eukaryota</taxon>
        <taxon>Viridiplantae</taxon>
        <taxon>Chlorophyta</taxon>
        <taxon>Pyramimonadophyceae</taxon>
        <taxon>Pyramimonadales</taxon>
        <taxon>Pyramimonadaceae</taxon>
        <taxon>Cymbomonas</taxon>
    </lineage>
</organism>
<evidence type="ECO:0000313" key="2">
    <source>
        <dbReference type="EMBL" id="KAK3252100.1"/>
    </source>
</evidence>
<protein>
    <submittedName>
        <fullName evidence="2">Uncharacterized protein</fullName>
    </submittedName>
</protein>
<sequence>MTTVVFKVVTKGAENKTEFHSLNSPFTSQSVLVFEGKEAYQEVKDALERLLGELATIKTEGIEVDGVGYFLKLKGGGDMKWINMMLGLATCSHTHCCSYCECAKNELHLKKKFTLRTATTLLEGAHLYHSGVTFPWQCPYCQKCFQTKEEMQNEPAPTSEKKRLEYQLLHKGGVMFHRGPIDVLHFLLREIAHAIEITCRRRCTTQDQVDKLAKYLQEHVKCFIKLRKVKKKTGVTEEKTPNIIGRECALTLQHSEGMVLRHGDLLDFSMQDLEHLHSQRKTHLRHHGNKRKTGNLKSRTAQSLQLEVADRIISKSQKRRDKSRYQNEKIFQLRQLVTTAAPATETETTAE</sequence>
<name>A0AAE0F6F4_9CHLO</name>
<dbReference type="PANTHER" id="PTHR31424">
    <property type="entry name" value="PROTEIN CBG23806"/>
    <property type="match status" value="1"/>
</dbReference>
<gene>
    <name evidence="2" type="ORF">CYMTET_38593</name>
</gene>
<reference evidence="2 3" key="1">
    <citation type="journal article" date="2015" name="Genome Biol. Evol.">
        <title>Comparative Genomics of a Bacterivorous Green Alga Reveals Evolutionary Causalities and Consequences of Phago-Mixotrophic Mode of Nutrition.</title>
        <authorList>
            <person name="Burns J.A."/>
            <person name="Paasch A."/>
            <person name="Narechania A."/>
            <person name="Kim E."/>
        </authorList>
    </citation>
    <scope>NUCLEOTIDE SEQUENCE [LARGE SCALE GENOMIC DNA]</scope>
    <source>
        <strain evidence="2 3">PLY_AMNH</strain>
    </source>
</reference>